<gene>
    <name evidence="2" type="ORF">TBRA_LOCUS484</name>
</gene>
<sequence length="409" mass="47115">VDRSNANENERCISRLRAAESNMSFSRPCTSEMYNIKCTKSNEASIYDMQKIKRDEKNCKKEFSIWRYRQKTWSIMFSIRVRVCSLWSTYEFSASTYFQDPYLNTTPGLVGAETGKIKSKMRVVYIPGALDCGARKTIGSRYAAAAALMNHRSKPQKPRTGLPRSTSKRISCNSNKYSRCLLILYLCTSTACCLGYRILRHRWLQRRPVMFIIMSNINICTCTFFFCNSGLITSFWRNELHAATVTVRILSSSSIGLGFRSLWESNKTVNKIMRFARDVAAFIGRIYAAVAEQQALTLKSLPACWRARSHFLYDVYVYTRPRRRKQCRANGVAAKALPPSIRPVTLIYVSSAIRKSERVSRVYGKTFHTQLAKAELFYKYDYFCAWIVAKYDTRRNTVLRAVAQTHVRS</sequence>
<organism evidence="2 3">
    <name type="scientific">Trichogramma brassicae</name>
    <dbReference type="NCBI Taxonomy" id="86971"/>
    <lineage>
        <taxon>Eukaryota</taxon>
        <taxon>Metazoa</taxon>
        <taxon>Ecdysozoa</taxon>
        <taxon>Arthropoda</taxon>
        <taxon>Hexapoda</taxon>
        <taxon>Insecta</taxon>
        <taxon>Pterygota</taxon>
        <taxon>Neoptera</taxon>
        <taxon>Endopterygota</taxon>
        <taxon>Hymenoptera</taxon>
        <taxon>Apocrita</taxon>
        <taxon>Proctotrupomorpha</taxon>
        <taxon>Chalcidoidea</taxon>
        <taxon>Trichogrammatidae</taxon>
        <taxon>Trichogramma</taxon>
    </lineage>
</organism>
<keyword evidence="1" id="KW-1133">Transmembrane helix</keyword>
<dbReference type="AlphaFoldDB" id="A0A6H5HXA4"/>
<evidence type="ECO:0000313" key="3">
    <source>
        <dbReference type="Proteomes" id="UP000479190"/>
    </source>
</evidence>
<proteinExistence type="predicted"/>
<feature type="transmembrane region" description="Helical" evidence="1">
    <location>
        <begin position="181"/>
        <end position="199"/>
    </location>
</feature>
<protein>
    <submittedName>
        <fullName evidence="2">Uncharacterized protein</fullName>
    </submittedName>
</protein>
<evidence type="ECO:0000313" key="2">
    <source>
        <dbReference type="EMBL" id="CAB0028285.1"/>
    </source>
</evidence>
<keyword evidence="1" id="KW-0472">Membrane</keyword>
<keyword evidence="3" id="KW-1185">Reference proteome</keyword>
<accession>A0A6H5HXA4</accession>
<dbReference type="EMBL" id="CADCXV010000113">
    <property type="protein sequence ID" value="CAB0028285.1"/>
    <property type="molecule type" value="Genomic_DNA"/>
</dbReference>
<feature type="non-terminal residue" evidence="2">
    <location>
        <position position="1"/>
    </location>
</feature>
<dbReference type="Proteomes" id="UP000479190">
    <property type="component" value="Unassembled WGS sequence"/>
</dbReference>
<reference evidence="2 3" key="1">
    <citation type="submission" date="2020-02" db="EMBL/GenBank/DDBJ databases">
        <authorList>
            <person name="Ferguson B K."/>
        </authorList>
    </citation>
    <scope>NUCLEOTIDE SEQUENCE [LARGE SCALE GENOMIC DNA]</scope>
</reference>
<evidence type="ECO:0000256" key="1">
    <source>
        <dbReference type="SAM" id="Phobius"/>
    </source>
</evidence>
<feature type="transmembrane region" description="Helical" evidence="1">
    <location>
        <begin position="211"/>
        <end position="236"/>
    </location>
</feature>
<name>A0A6H5HXA4_9HYME</name>
<keyword evidence="1" id="KW-0812">Transmembrane</keyword>